<name>A0AAW9K373_CARML</name>
<dbReference type="Gene3D" id="2.60.40.10">
    <property type="entry name" value="Immunoglobulins"/>
    <property type="match status" value="1"/>
</dbReference>
<evidence type="ECO:0000313" key="5">
    <source>
        <dbReference type="Proteomes" id="UP001290462"/>
    </source>
</evidence>
<dbReference type="Pfam" id="PF20585">
    <property type="entry name" value="Pectate_lyase_5"/>
    <property type="match status" value="1"/>
</dbReference>
<dbReference type="InterPro" id="IPR046771">
    <property type="entry name" value="pAdhesive_11"/>
</dbReference>
<evidence type="ECO:0000259" key="2">
    <source>
        <dbReference type="Pfam" id="PF17936"/>
    </source>
</evidence>
<dbReference type="InterPro" id="IPR046776">
    <property type="entry name" value="Pectate_lyase_5"/>
</dbReference>
<dbReference type="Pfam" id="PF20596">
    <property type="entry name" value="pAdhesive_11"/>
    <property type="match status" value="1"/>
</dbReference>
<dbReference type="Proteomes" id="UP001290462">
    <property type="component" value="Unassembled WGS sequence"/>
</dbReference>
<sequence>MKNTRNKIIILAGMLVLLIGSGVFAINQFFTAGINASEALSIRANKETVLVDEKFDITLNEQGTLQTDSEQLDSSEPAADTDSQADKKVLEKEIASTKIQLPIGLEFDAEKTKQLNEQSDKFTANWDSDTRTIEIKWLEYQTKNELILALEAKTPGTYELEAIRQFNDEKETSEKLMIQVKELLQDSTAPVVEESIVNKSTDSLVQPVITRQTRAVGVDEPPVASEGTVANVTDQATFIAAMKDTNVTQINLMNDILITSGLTNQLPGYALGPAMRNGKTLVVEGDYDGSGVKRLDFQGLSMQFYFASANQSMNLVMRNLKLNGTNYYGPFSNYTNNVNQNNFNMYYHNVDYTGSQLTASYASKAYFSGDVKVDTAPSYVSLSGATMTTQDRGNLYKPDGTTAAVTNQQNMEAGNVTFMENAHFWGRTTGSANFHVYGGGNFDVGKNAVIDLEVGGPNQWGESGSANGWPAVYLLAGAEFRVRDGAKVNITTNKTTGIQSTGRGGIGMENNAKLIVESGAELNIDLDKRLYSGYNGAYGDAIRMGTGGSVLVQSGGKLNLAMSNISNGYANASYLSMINMTGSGSFNVEDGGSLTMKRTGTTSTIPYNGINVQGAGGSVLIGRRATLDAELDGAGISNVINMASGSTFNFSDAESVDLRLTNTNTASRLISMNGTLNVDIQNIMAWNRGQDILNETAARQWNPMYGIKTVYSGGNVTSTTGNSITSSVTTDFQANFRTQNFTRLKFAFIPDVDLVINRPLTDNKTNTSSHVITGIAYPGAFIRLSLVDASGNPVANQSLLPTATISSQIESEQGNVANNFHTNADSEGNWSVSLPAGSYLEAGMRIKGYGFLNGKDASDTALVLDRTAPDAPVLNPIKDQDTTITGTAEVGSTVRAYSVVGDIQLGSDVIADSTGKYTITIPADKRPLVPYLEYYTTSSDHATDEEGNATPNTSAKSNLQAVVDTTPPTADPNPKEFNLADGPVILDQNPQNYVKNILDNQDPIPGKTFSFEFVAGKGPDQIDTTKIGGHSVVVRVFDQAKNYIDVTVGISIIDDSVVSGVNIFLKATDFSMIVPEFNDLTTTELLHAELIKRSQAVAWNKVTGVPVQTEIGTDGGISGVVGSYNLSVRALDVTPATYLSKSVVGTVTGGTIEFFQAPKEVDFGSKEISSRKKVYTPTEDVSMIIEDSRGKTANWELYLKVGKDLTLDNNEAISLPGALRFVNSSNEEVEINDQSGLVHSQTGSLSPMKTTVSWNRSLNQGLLLRVNPGQATKGSYTGELVWTLMDTAENEKSSSATTPD</sequence>
<dbReference type="RefSeq" id="WP_322808500.1">
    <property type="nucleotide sequence ID" value="NZ_JAVBVO010000002.1"/>
</dbReference>
<proteinExistence type="predicted"/>
<evidence type="ECO:0000256" key="1">
    <source>
        <dbReference type="SAM" id="MobiDB-lite"/>
    </source>
</evidence>
<organism evidence="4 5">
    <name type="scientific">Carnobacterium maltaromaticum</name>
    <name type="common">Carnobacterium piscicola</name>
    <dbReference type="NCBI Taxonomy" id="2751"/>
    <lineage>
        <taxon>Bacteria</taxon>
        <taxon>Bacillati</taxon>
        <taxon>Bacillota</taxon>
        <taxon>Bacilli</taxon>
        <taxon>Lactobacillales</taxon>
        <taxon>Carnobacteriaceae</taxon>
        <taxon>Carnobacterium</taxon>
    </lineage>
</organism>
<accession>A0AAW9K373</accession>
<evidence type="ECO:0000313" key="4">
    <source>
        <dbReference type="EMBL" id="MDZ5757716.1"/>
    </source>
</evidence>
<reference evidence="4" key="1">
    <citation type="submission" date="2023-08" db="EMBL/GenBank/DDBJ databases">
        <title>Genomic characterization of piscicolin 126 produced by Carnobacterium maltaromaticum CM22 strain isolated from salmon (Salmo salar).</title>
        <authorList>
            <person name="Gonzalez-Gragera E."/>
            <person name="Garcia-Lopez J.D."/>
            <person name="Teso-Perez C."/>
            <person name="Gimenez-Hernandez I."/>
            <person name="Peralta-Sanchez J.M."/>
            <person name="Valdivia E."/>
            <person name="Montalban-Lopez M."/>
            <person name="Martin-Platero A.M."/>
            <person name="Banos A."/>
            <person name="Martinez-Bueno M."/>
        </authorList>
    </citation>
    <scope>NUCLEOTIDE SEQUENCE</scope>
    <source>
        <strain evidence="4">CM22</strain>
    </source>
</reference>
<feature type="domain" description="Putative adhesive" evidence="3">
    <location>
        <begin position="71"/>
        <end position="178"/>
    </location>
</feature>
<evidence type="ECO:0000259" key="3">
    <source>
        <dbReference type="Pfam" id="PF20596"/>
    </source>
</evidence>
<feature type="region of interest" description="Disordered" evidence="1">
    <location>
        <begin position="66"/>
        <end position="85"/>
    </location>
</feature>
<dbReference type="InterPro" id="IPR013783">
    <property type="entry name" value="Ig-like_fold"/>
</dbReference>
<gene>
    <name evidence="4" type="ORF">RAK27_03510</name>
</gene>
<dbReference type="EMBL" id="JAVBVO010000002">
    <property type="protein sequence ID" value="MDZ5757716.1"/>
    <property type="molecule type" value="Genomic_DNA"/>
</dbReference>
<dbReference type="Pfam" id="PF17936">
    <property type="entry name" value="Big_6"/>
    <property type="match status" value="1"/>
</dbReference>
<protein>
    <submittedName>
        <fullName evidence="4">Ig-like domain-containing protein</fullName>
    </submittedName>
</protein>
<feature type="domain" description="Bacterial Ig" evidence="2">
    <location>
        <begin position="868"/>
        <end position="925"/>
    </location>
</feature>
<dbReference type="InterPro" id="IPR041498">
    <property type="entry name" value="Big_6"/>
</dbReference>
<comment type="caution">
    <text evidence="4">The sequence shown here is derived from an EMBL/GenBank/DDBJ whole genome shotgun (WGS) entry which is preliminary data.</text>
</comment>